<evidence type="ECO:0000256" key="6">
    <source>
        <dbReference type="ARBA" id="ARBA00022833"/>
    </source>
</evidence>
<dbReference type="GO" id="GO:0008270">
    <property type="term" value="F:zinc ion binding"/>
    <property type="evidence" value="ECO:0007669"/>
    <property type="project" value="UniProtKB-UniRule"/>
</dbReference>
<feature type="region of interest" description="Disordered" evidence="13">
    <location>
        <begin position="161"/>
        <end position="204"/>
    </location>
</feature>
<feature type="domain" description="C2H2-type" evidence="14">
    <location>
        <begin position="534"/>
        <end position="561"/>
    </location>
</feature>
<dbReference type="PROSITE" id="PS50157">
    <property type="entry name" value="ZINC_FINGER_C2H2_2"/>
    <property type="match status" value="13"/>
</dbReference>
<feature type="compositionally biased region" description="Acidic residues" evidence="13">
    <location>
        <begin position="188"/>
        <end position="202"/>
    </location>
</feature>
<reference evidence="16 17" key="1">
    <citation type="journal article" date="2007" name="Nature">
        <title>Evolution of genes and genomes on the Drosophila phylogeny.</title>
        <authorList>
            <consortium name="Drosophila 12 Genomes Consortium"/>
            <person name="Clark A.G."/>
            <person name="Eisen M.B."/>
            <person name="Smith D.R."/>
            <person name="Bergman C.M."/>
            <person name="Oliver B."/>
            <person name="Markow T.A."/>
            <person name="Kaufman T.C."/>
            <person name="Kellis M."/>
            <person name="Gelbart W."/>
            <person name="Iyer V.N."/>
            <person name="Pollard D.A."/>
            <person name="Sackton T.B."/>
            <person name="Larracuente A.M."/>
            <person name="Singh N.D."/>
            <person name="Abad J.P."/>
            <person name="Abt D.N."/>
            <person name="Adryan B."/>
            <person name="Aguade M."/>
            <person name="Akashi H."/>
            <person name="Anderson W.W."/>
            <person name="Aquadro C.F."/>
            <person name="Ardell D.H."/>
            <person name="Arguello R."/>
            <person name="Artieri C.G."/>
            <person name="Barbash D.A."/>
            <person name="Barker D."/>
            <person name="Barsanti P."/>
            <person name="Batterham P."/>
            <person name="Batzoglou S."/>
            <person name="Begun D."/>
            <person name="Bhutkar A."/>
            <person name="Blanco E."/>
            <person name="Bosak S.A."/>
            <person name="Bradley R.K."/>
            <person name="Brand A.D."/>
            <person name="Brent M.R."/>
            <person name="Brooks A.N."/>
            <person name="Brown R.H."/>
            <person name="Butlin R.K."/>
            <person name="Caggese C."/>
            <person name="Calvi B.R."/>
            <person name="Bernardo de Carvalho A."/>
            <person name="Caspi A."/>
            <person name="Castrezana S."/>
            <person name="Celniker S.E."/>
            <person name="Chang J.L."/>
            <person name="Chapple C."/>
            <person name="Chatterji S."/>
            <person name="Chinwalla A."/>
            <person name="Civetta A."/>
            <person name="Clifton S.W."/>
            <person name="Comeron J.M."/>
            <person name="Costello J.C."/>
            <person name="Coyne J.A."/>
            <person name="Daub J."/>
            <person name="David R.G."/>
            <person name="Delcher A.L."/>
            <person name="Delehaunty K."/>
            <person name="Do C.B."/>
            <person name="Ebling H."/>
            <person name="Edwards K."/>
            <person name="Eickbush T."/>
            <person name="Evans J.D."/>
            <person name="Filipski A."/>
            <person name="Findeiss S."/>
            <person name="Freyhult E."/>
            <person name="Fulton L."/>
            <person name="Fulton R."/>
            <person name="Garcia A.C."/>
            <person name="Gardiner A."/>
            <person name="Garfield D.A."/>
            <person name="Garvin B.E."/>
            <person name="Gibson G."/>
            <person name="Gilbert D."/>
            <person name="Gnerre S."/>
            <person name="Godfrey J."/>
            <person name="Good R."/>
            <person name="Gotea V."/>
            <person name="Gravely B."/>
            <person name="Greenberg A.J."/>
            <person name="Griffiths-Jones S."/>
            <person name="Gross S."/>
            <person name="Guigo R."/>
            <person name="Gustafson E.A."/>
            <person name="Haerty W."/>
            <person name="Hahn M.W."/>
            <person name="Halligan D.L."/>
            <person name="Halpern A.L."/>
            <person name="Halter G.M."/>
            <person name="Han M.V."/>
            <person name="Heger A."/>
            <person name="Hillier L."/>
            <person name="Hinrichs A.S."/>
            <person name="Holmes I."/>
            <person name="Hoskins R.A."/>
            <person name="Hubisz M.J."/>
            <person name="Hultmark D."/>
            <person name="Huntley M.A."/>
            <person name="Jaffe D.B."/>
            <person name="Jagadeeshan S."/>
            <person name="Jeck W.R."/>
            <person name="Johnson J."/>
            <person name="Jones C.D."/>
            <person name="Jordan W.C."/>
            <person name="Karpen G.H."/>
            <person name="Kataoka E."/>
            <person name="Keightley P.D."/>
            <person name="Kheradpour P."/>
            <person name="Kirkness E.F."/>
            <person name="Koerich L.B."/>
            <person name="Kristiansen K."/>
            <person name="Kudrna D."/>
            <person name="Kulathinal R.J."/>
            <person name="Kumar S."/>
            <person name="Kwok R."/>
            <person name="Lander E."/>
            <person name="Langley C.H."/>
            <person name="Lapoint R."/>
            <person name="Lazzaro B.P."/>
            <person name="Lee S.J."/>
            <person name="Levesque L."/>
            <person name="Li R."/>
            <person name="Lin C.F."/>
            <person name="Lin M.F."/>
            <person name="Lindblad-Toh K."/>
            <person name="Llopart A."/>
            <person name="Long M."/>
            <person name="Low L."/>
            <person name="Lozovsky E."/>
            <person name="Lu J."/>
            <person name="Luo M."/>
            <person name="Machado C.A."/>
            <person name="Makalowski W."/>
            <person name="Marzo M."/>
            <person name="Matsuda M."/>
            <person name="Matzkin L."/>
            <person name="McAllister B."/>
            <person name="McBride C.S."/>
            <person name="McKernan B."/>
            <person name="McKernan K."/>
            <person name="Mendez-Lago M."/>
            <person name="Minx P."/>
            <person name="Mollenhauer M.U."/>
            <person name="Montooth K."/>
            <person name="Mount S.M."/>
            <person name="Mu X."/>
            <person name="Myers E."/>
            <person name="Negre B."/>
            <person name="Newfeld S."/>
            <person name="Nielsen R."/>
            <person name="Noor M.A."/>
            <person name="O'Grady P."/>
            <person name="Pachter L."/>
            <person name="Papaceit M."/>
            <person name="Parisi M.J."/>
            <person name="Parisi M."/>
            <person name="Parts L."/>
            <person name="Pedersen J.S."/>
            <person name="Pesole G."/>
            <person name="Phillippy A.M."/>
            <person name="Ponting C.P."/>
            <person name="Pop M."/>
            <person name="Porcelli D."/>
            <person name="Powell J.R."/>
            <person name="Prohaska S."/>
            <person name="Pruitt K."/>
            <person name="Puig M."/>
            <person name="Quesneville H."/>
            <person name="Ram K.R."/>
            <person name="Rand D."/>
            <person name="Rasmussen M.D."/>
            <person name="Reed L.K."/>
            <person name="Reenan R."/>
            <person name="Reily A."/>
            <person name="Remington K.A."/>
            <person name="Rieger T.T."/>
            <person name="Ritchie M.G."/>
            <person name="Robin C."/>
            <person name="Rogers Y.H."/>
            <person name="Rohde C."/>
            <person name="Rozas J."/>
            <person name="Rubenfield M.J."/>
            <person name="Ruiz A."/>
            <person name="Russo S."/>
            <person name="Salzberg S.L."/>
            <person name="Sanchez-Gracia A."/>
            <person name="Saranga D.J."/>
            <person name="Sato H."/>
            <person name="Schaeffer S.W."/>
            <person name="Schatz M.C."/>
            <person name="Schlenke T."/>
            <person name="Schwartz R."/>
            <person name="Segarra C."/>
            <person name="Singh R.S."/>
            <person name="Sirot L."/>
            <person name="Sirota M."/>
            <person name="Sisneros N.B."/>
            <person name="Smith C.D."/>
            <person name="Smith T.F."/>
            <person name="Spieth J."/>
            <person name="Stage D.E."/>
            <person name="Stark A."/>
            <person name="Stephan W."/>
            <person name="Strausberg R.L."/>
            <person name="Strempel S."/>
            <person name="Sturgill D."/>
            <person name="Sutton G."/>
            <person name="Sutton G.G."/>
            <person name="Tao W."/>
            <person name="Teichmann S."/>
            <person name="Tobari Y.N."/>
            <person name="Tomimura Y."/>
            <person name="Tsolas J.M."/>
            <person name="Valente V.L."/>
            <person name="Venter E."/>
            <person name="Venter J.C."/>
            <person name="Vicario S."/>
            <person name="Vieira F.G."/>
            <person name="Vilella A.J."/>
            <person name="Villasante A."/>
            <person name="Walenz B."/>
            <person name="Wang J."/>
            <person name="Wasserman M."/>
            <person name="Watts T."/>
            <person name="Wilson D."/>
            <person name="Wilson R.K."/>
            <person name="Wing R.A."/>
            <person name="Wolfner M.F."/>
            <person name="Wong A."/>
            <person name="Wong G.K."/>
            <person name="Wu C.I."/>
            <person name="Wu G."/>
            <person name="Yamamoto D."/>
            <person name="Yang H.P."/>
            <person name="Yang S.P."/>
            <person name="Yorke J.A."/>
            <person name="Yoshida K."/>
            <person name="Zdobnov E."/>
            <person name="Zhang P."/>
            <person name="Zhang Y."/>
            <person name="Zimin A.V."/>
            <person name="Baldwin J."/>
            <person name="Abdouelleil A."/>
            <person name="Abdulkadir J."/>
            <person name="Abebe A."/>
            <person name="Abera B."/>
            <person name="Abreu J."/>
            <person name="Acer S.C."/>
            <person name="Aftuck L."/>
            <person name="Alexander A."/>
            <person name="An P."/>
            <person name="Anderson E."/>
            <person name="Anderson S."/>
            <person name="Arachi H."/>
            <person name="Azer M."/>
            <person name="Bachantsang P."/>
            <person name="Barry A."/>
            <person name="Bayul T."/>
            <person name="Berlin A."/>
            <person name="Bessette D."/>
            <person name="Bloom T."/>
            <person name="Blye J."/>
            <person name="Boguslavskiy L."/>
            <person name="Bonnet C."/>
            <person name="Boukhgalter B."/>
            <person name="Bourzgui I."/>
            <person name="Brown A."/>
            <person name="Cahill P."/>
            <person name="Channer S."/>
            <person name="Cheshatsang Y."/>
            <person name="Chuda L."/>
            <person name="Citroen M."/>
            <person name="Collymore A."/>
            <person name="Cooke P."/>
            <person name="Costello M."/>
            <person name="D'Aco K."/>
            <person name="Daza R."/>
            <person name="De Haan G."/>
            <person name="DeGray S."/>
            <person name="DeMaso C."/>
            <person name="Dhargay N."/>
            <person name="Dooley K."/>
            <person name="Dooley E."/>
            <person name="Doricent M."/>
            <person name="Dorje P."/>
            <person name="Dorjee K."/>
            <person name="Dupes A."/>
            <person name="Elong R."/>
            <person name="Falk J."/>
            <person name="Farina A."/>
            <person name="Faro S."/>
            <person name="Ferguson D."/>
            <person name="Fisher S."/>
            <person name="Foley C.D."/>
            <person name="Franke A."/>
            <person name="Friedrich D."/>
            <person name="Gadbois L."/>
            <person name="Gearin G."/>
            <person name="Gearin C.R."/>
            <person name="Giannoukos G."/>
            <person name="Goode T."/>
            <person name="Graham J."/>
            <person name="Grandbois E."/>
            <person name="Grewal S."/>
            <person name="Gyaltsen K."/>
            <person name="Hafez N."/>
            <person name="Hagos B."/>
            <person name="Hall J."/>
            <person name="Henson C."/>
            <person name="Hollinger A."/>
            <person name="Honan T."/>
            <person name="Huard M.D."/>
            <person name="Hughes L."/>
            <person name="Hurhula B."/>
            <person name="Husby M.E."/>
            <person name="Kamat A."/>
            <person name="Kanga B."/>
            <person name="Kashin S."/>
            <person name="Khazanovich D."/>
            <person name="Kisner P."/>
            <person name="Lance K."/>
            <person name="Lara M."/>
            <person name="Lee W."/>
            <person name="Lennon N."/>
            <person name="Letendre F."/>
            <person name="LeVine R."/>
            <person name="Lipovsky A."/>
            <person name="Liu X."/>
            <person name="Liu J."/>
            <person name="Liu S."/>
            <person name="Lokyitsang T."/>
            <person name="Lokyitsang Y."/>
            <person name="Lubonja R."/>
            <person name="Lui A."/>
            <person name="MacDonald P."/>
            <person name="Magnisalis V."/>
            <person name="Maru K."/>
            <person name="Matthews C."/>
            <person name="McCusker W."/>
            <person name="McDonough S."/>
            <person name="Mehta T."/>
            <person name="Meldrim J."/>
            <person name="Meneus L."/>
            <person name="Mihai O."/>
            <person name="Mihalev A."/>
            <person name="Mihova T."/>
            <person name="Mittelman R."/>
            <person name="Mlenga V."/>
            <person name="Montmayeur A."/>
            <person name="Mulrain L."/>
            <person name="Navidi A."/>
            <person name="Naylor J."/>
            <person name="Negash T."/>
            <person name="Nguyen T."/>
            <person name="Nguyen N."/>
            <person name="Nicol R."/>
            <person name="Norbu C."/>
            <person name="Norbu N."/>
            <person name="Novod N."/>
            <person name="O'Neill B."/>
            <person name="Osman S."/>
            <person name="Markiewicz E."/>
            <person name="Oyono O.L."/>
            <person name="Patti C."/>
            <person name="Phunkhang P."/>
            <person name="Pierre F."/>
            <person name="Priest M."/>
            <person name="Raghuraman S."/>
            <person name="Rege F."/>
            <person name="Reyes R."/>
            <person name="Rise C."/>
            <person name="Rogov P."/>
            <person name="Ross K."/>
            <person name="Ryan E."/>
            <person name="Settipalli S."/>
            <person name="Shea T."/>
            <person name="Sherpa N."/>
            <person name="Shi L."/>
            <person name="Shih D."/>
            <person name="Sparrow T."/>
            <person name="Spaulding J."/>
            <person name="Stalker J."/>
            <person name="Stange-Thomann N."/>
            <person name="Stavropoulos S."/>
            <person name="Stone C."/>
            <person name="Strader C."/>
            <person name="Tesfaye S."/>
            <person name="Thomson T."/>
            <person name="Thoulutsang Y."/>
            <person name="Thoulutsang D."/>
            <person name="Topham K."/>
            <person name="Topping I."/>
            <person name="Tsamla T."/>
            <person name="Vassiliev H."/>
            <person name="Vo A."/>
            <person name="Wangchuk T."/>
            <person name="Wangdi T."/>
            <person name="Weiand M."/>
            <person name="Wilkinson J."/>
            <person name="Wilson A."/>
            <person name="Yadav S."/>
            <person name="Young G."/>
            <person name="Yu Q."/>
            <person name="Zembek L."/>
            <person name="Zhong D."/>
            <person name="Zimmer A."/>
            <person name="Zwirko Z."/>
            <person name="Jaffe D.B."/>
            <person name="Alvarez P."/>
            <person name="Brockman W."/>
            <person name="Butler J."/>
            <person name="Chin C."/>
            <person name="Gnerre S."/>
            <person name="Grabherr M."/>
            <person name="Kleber M."/>
            <person name="Mauceli E."/>
            <person name="MacCallum I."/>
        </authorList>
    </citation>
    <scope>NUCLEOTIDE SEQUENCE [LARGE SCALE GENOMIC DNA]</scope>
    <source>
        <strain evidence="17">Tucson 14030-0811.24</strain>
    </source>
</reference>
<evidence type="ECO:0000256" key="5">
    <source>
        <dbReference type="ARBA" id="ARBA00022771"/>
    </source>
</evidence>
<feature type="domain" description="C2H2-type" evidence="14">
    <location>
        <begin position="903"/>
        <end position="930"/>
    </location>
</feature>
<dbReference type="InterPro" id="IPR013087">
    <property type="entry name" value="Znf_C2H2_type"/>
</dbReference>
<evidence type="ECO:0000256" key="11">
    <source>
        <dbReference type="PROSITE-ProRule" id="PRU00042"/>
    </source>
</evidence>
<dbReference type="AlphaFoldDB" id="B4NB81"/>
<dbReference type="FunFam" id="3.30.160.60:FF:000512">
    <property type="entry name" value="zinc finger protein 197 isoform X1"/>
    <property type="match status" value="1"/>
</dbReference>
<dbReference type="EMBL" id="CH964232">
    <property type="protein sequence ID" value="EDW81045.1"/>
    <property type="molecule type" value="Genomic_DNA"/>
</dbReference>
<evidence type="ECO:0000313" key="16">
    <source>
        <dbReference type="EMBL" id="EDW81045.1"/>
    </source>
</evidence>
<feature type="domain" description="C2H2-type" evidence="14">
    <location>
        <begin position="504"/>
        <end position="532"/>
    </location>
</feature>
<dbReference type="FunFam" id="3.30.160.60:FF:002403">
    <property type="entry name" value="zinc finger protein 420"/>
    <property type="match status" value="2"/>
</dbReference>
<dbReference type="InParanoid" id="B4NB81"/>
<evidence type="ECO:0000256" key="2">
    <source>
        <dbReference type="ARBA" id="ARBA00006991"/>
    </source>
</evidence>
<feature type="domain" description="C2H2-type" evidence="14">
    <location>
        <begin position="229"/>
        <end position="257"/>
    </location>
</feature>
<dbReference type="PANTHER" id="PTHR16515">
    <property type="entry name" value="PR DOMAIN ZINC FINGER PROTEIN"/>
    <property type="match status" value="1"/>
</dbReference>
<dbReference type="SUPFAM" id="SSF57667">
    <property type="entry name" value="beta-beta-alpha zinc fingers"/>
    <property type="match status" value="8"/>
</dbReference>
<dbReference type="Proteomes" id="UP000007798">
    <property type="component" value="Unassembled WGS sequence"/>
</dbReference>
<dbReference type="HOGENOM" id="CLU_002678_17_2_1"/>
<dbReference type="FunCoup" id="B4NB81">
    <property type="interactions" value="197"/>
</dbReference>
<keyword evidence="10" id="KW-0539">Nucleus</keyword>
<keyword evidence="4" id="KW-0677">Repeat</keyword>
<keyword evidence="9" id="KW-0804">Transcription</keyword>
<dbReference type="InterPro" id="IPR050331">
    <property type="entry name" value="Zinc_finger"/>
</dbReference>
<keyword evidence="5 11" id="KW-0863">Zinc-finger</keyword>
<evidence type="ECO:0000256" key="10">
    <source>
        <dbReference type="ARBA" id="ARBA00023242"/>
    </source>
</evidence>
<dbReference type="Pfam" id="PF00096">
    <property type="entry name" value="zf-C2H2"/>
    <property type="match status" value="8"/>
</dbReference>
<evidence type="ECO:0000259" key="14">
    <source>
        <dbReference type="PROSITE" id="PS50157"/>
    </source>
</evidence>
<feature type="domain" description="C2H2-type" evidence="14">
    <location>
        <begin position="721"/>
        <end position="748"/>
    </location>
</feature>
<feature type="binding site" evidence="12">
    <location>
        <position position="7"/>
    </location>
    <ligand>
        <name>Zn(2+)</name>
        <dbReference type="ChEBI" id="CHEBI:29105"/>
    </ligand>
</feature>
<evidence type="ECO:0000256" key="13">
    <source>
        <dbReference type="SAM" id="MobiDB-lite"/>
    </source>
</evidence>
<evidence type="ECO:0000256" key="8">
    <source>
        <dbReference type="ARBA" id="ARBA00023125"/>
    </source>
</evidence>
<dbReference type="GO" id="GO:0005634">
    <property type="term" value="C:nucleus"/>
    <property type="evidence" value="ECO:0007669"/>
    <property type="project" value="UniProtKB-SubCell"/>
</dbReference>
<feature type="domain" description="C2H2-type" evidence="14">
    <location>
        <begin position="782"/>
        <end position="810"/>
    </location>
</feature>
<keyword evidence="7" id="KW-0805">Transcription regulation</keyword>
<gene>
    <name evidence="16" type="primary">Dwil\GK11228</name>
    <name evidence="16" type="ORF">Dwil_GK11228</name>
</gene>
<dbReference type="FunFam" id="3.30.160.60:FF:001527">
    <property type="entry name" value="Zinc finger protein"/>
    <property type="match status" value="1"/>
</dbReference>
<comment type="similarity">
    <text evidence="2">Belongs to the krueppel C2H2-type zinc-finger protein family.</text>
</comment>
<feature type="domain" description="C2H2-type" evidence="14">
    <location>
        <begin position="847"/>
        <end position="874"/>
    </location>
</feature>
<dbReference type="eggNOG" id="KOG1721">
    <property type="taxonomic scope" value="Eukaryota"/>
</dbReference>
<comment type="subcellular location">
    <subcellularLocation>
        <location evidence="1">Nucleus</location>
    </subcellularLocation>
</comment>
<feature type="binding site" evidence="12">
    <location>
        <position position="10"/>
    </location>
    <ligand>
        <name>Zn(2+)</name>
        <dbReference type="ChEBI" id="CHEBI:29105"/>
    </ligand>
</feature>
<keyword evidence="6 12" id="KW-0862">Zinc</keyword>
<dbReference type="PROSITE" id="PS00028">
    <property type="entry name" value="ZINC_FINGER_C2H2_1"/>
    <property type="match status" value="13"/>
</dbReference>
<dbReference type="PROSITE" id="PS51915">
    <property type="entry name" value="ZAD"/>
    <property type="match status" value="1"/>
</dbReference>
<feature type="domain" description="C2H2-type" evidence="14">
    <location>
        <begin position="819"/>
        <end position="846"/>
    </location>
</feature>
<feature type="domain" description="C2H2-type" evidence="14">
    <location>
        <begin position="931"/>
        <end position="960"/>
    </location>
</feature>
<name>B4NB81_DROWI</name>
<dbReference type="Pfam" id="PF07776">
    <property type="entry name" value="zf-AD"/>
    <property type="match status" value="1"/>
</dbReference>
<dbReference type="SMART" id="SM00355">
    <property type="entry name" value="ZnF_C2H2"/>
    <property type="match status" value="18"/>
</dbReference>
<dbReference type="PANTHER" id="PTHR16515:SF49">
    <property type="entry name" value="GASTRULA ZINC FINGER PROTEIN XLCGF49.1-LIKE-RELATED"/>
    <property type="match status" value="1"/>
</dbReference>
<keyword evidence="8" id="KW-0238">DNA-binding</keyword>
<keyword evidence="17" id="KW-1185">Reference proteome</keyword>
<dbReference type="SMART" id="SM00868">
    <property type="entry name" value="zf-AD"/>
    <property type="match status" value="2"/>
</dbReference>
<dbReference type="FunFam" id="3.30.160.60:FF:002455">
    <property type="entry name" value="FI03704p"/>
    <property type="match status" value="1"/>
</dbReference>
<dbReference type="FunFam" id="3.30.160.60:FF:001480">
    <property type="entry name" value="Si:cabz01071911.3"/>
    <property type="match status" value="1"/>
</dbReference>
<organism evidence="16 17">
    <name type="scientific">Drosophila willistoni</name>
    <name type="common">Fruit fly</name>
    <dbReference type="NCBI Taxonomy" id="7260"/>
    <lineage>
        <taxon>Eukaryota</taxon>
        <taxon>Metazoa</taxon>
        <taxon>Ecdysozoa</taxon>
        <taxon>Arthropoda</taxon>
        <taxon>Hexapoda</taxon>
        <taxon>Insecta</taxon>
        <taxon>Pterygota</taxon>
        <taxon>Neoptera</taxon>
        <taxon>Endopterygota</taxon>
        <taxon>Diptera</taxon>
        <taxon>Brachycera</taxon>
        <taxon>Muscomorpha</taxon>
        <taxon>Ephydroidea</taxon>
        <taxon>Drosophilidae</taxon>
        <taxon>Drosophila</taxon>
        <taxon>Sophophora</taxon>
    </lineage>
</organism>
<dbReference type="OMA" id="RCASQMI"/>
<protein>
    <submittedName>
        <fullName evidence="16">Uncharacterized protein</fullName>
    </submittedName>
</protein>
<feature type="domain" description="C2H2-type" evidence="14">
    <location>
        <begin position="415"/>
        <end position="438"/>
    </location>
</feature>
<dbReference type="GO" id="GO:0010468">
    <property type="term" value="P:regulation of gene expression"/>
    <property type="evidence" value="ECO:0007669"/>
    <property type="project" value="TreeGrafter"/>
</dbReference>
<dbReference type="FunFam" id="3.30.160.60:FF:000446">
    <property type="entry name" value="Zinc finger protein"/>
    <property type="match status" value="1"/>
</dbReference>
<evidence type="ECO:0000256" key="7">
    <source>
        <dbReference type="ARBA" id="ARBA00023015"/>
    </source>
</evidence>
<evidence type="ECO:0000256" key="4">
    <source>
        <dbReference type="ARBA" id="ARBA00022737"/>
    </source>
</evidence>
<feature type="domain" description="ZAD" evidence="15">
    <location>
        <begin position="5"/>
        <end position="86"/>
    </location>
</feature>
<dbReference type="GO" id="GO:0003690">
    <property type="term" value="F:double-stranded DNA binding"/>
    <property type="evidence" value="ECO:0007669"/>
    <property type="project" value="UniProtKB-ARBA"/>
</dbReference>
<sequence length="969" mass="112910">MKLPIVCRTCDSAKDTDKLYNLDTPSKEYPEKLLSEILGELINIDLHMSSDQKLPQSLCQSCLKRLTTSYDYMKQALSANFLLMRQLQDCLQESPMELCAEQHVEVKMETEGDESDRENGETGKITCTELPNLEESDAIGGDADGDTKRLIDPLTMLDPTAVKKENDIQHPNVEEEEDELVNANCNDDGFDDSDDDDDEDSLDNIPLQQRVLKWKKKRNTLKLTRRRPFECSECPKSFIRGESLKKHKSRIHQSSGLFSCSLCIRKFNRQENLESHLKVHSESKRSSHLSEHKKAKSIDVNLCKPHGYKLIECMLCQSQYNKILDLRRHLENHPEITTLAKRPNVESLADFFYPDSKNIGEEQLKQLIRQDLMAGHFQRFYSITNQSGYEIDLDSSETDSEGEAEAEQESQYLEYTCELCPQRYARKYQLYDHQRQIHPWLEAPHVCGRCQARFVSLQLLRHHNESQCRNAQKRFLCYKCPLRFRWKHNFRSHIREHRITNQTFECPDCKRVFDKKKSLTVHLLSVHADESKLLPCQWCSRKFYRRDYLVKHLKRHGFKEQDIPLAETLIQATSKPNGIKRISCKLCNSQFKRLHELRAHIQLELGLKLTMSSSASEQPNINSPLNYSITNESGFELQLSDSETEDDMLMPAVGAGHNVGYMCELCSIQCRRKYEMIQHQRAMHRFDKMPYECEMCIFKCVSKSIMEHHRSRQCGSLDKKFSCGQCSYKFMWPENLEQHLRLQHGQTSSTAEQQLLISNDILPTKTIATEKQPQTQIDVQLLQCPHCDRTYQMKSRLNNHIRDVHVNGDRKRKEAEKRFLCSLCGRETKTAACLVTHMRRHTGEKPFKCDFCEMAFPRHSEMTAHRRMHTGEKPYHCTVCGKDFARSDKLKRHMLTHSGLKPHACTYCEKSYRQAKDLKLHLQQHTGECPFICGTCGERFIQSSTLEKHRMMRRHFDEVEGASMSLTRN</sequence>
<proteinExistence type="inferred from homology"/>
<feature type="binding site" evidence="12">
    <location>
        <position position="59"/>
    </location>
    <ligand>
        <name>Zn(2+)</name>
        <dbReference type="ChEBI" id="CHEBI:29105"/>
    </ligand>
</feature>
<feature type="domain" description="C2H2-type" evidence="14">
    <location>
        <begin position="661"/>
        <end position="689"/>
    </location>
</feature>
<dbReference type="PhylomeDB" id="B4NB81"/>
<evidence type="ECO:0000259" key="15">
    <source>
        <dbReference type="PROSITE" id="PS51915"/>
    </source>
</evidence>
<dbReference type="SUPFAM" id="SSF57716">
    <property type="entry name" value="Glucocorticoid receptor-like (DNA-binding domain)"/>
    <property type="match status" value="1"/>
</dbReference>
<evidence type="ECO:0000313" key="17">
    <source>
        <dbReference type="Proteomes" id="UP000007798"/>
    </source>
</evidence>
<dbReference type="InterPro" id="IPR036236">
    <property type="entry name" value="Znf_C2H2_sf"/>
</dbReference>
<keyword evidence="3 12" id="KW-0479">Metal-binding</keyword>
<evidence type="ECO:0000256" key="1">
    <source>
        <dbReference type="ARBA" id="ARBA00004123"/>
    </source>
</evidence>
<dbReference type="InterPro" id="IPR012934">
    <property type="entry name" value="Znf_AD"/>
</dbReference>
<evidence type="ECO:0000256" key="12">
    <source>
        <dbReference type="PROSITE-ProRule" id="PRU01263"/>
    </source>
</evidence>
<dbReference type="OrthoDB" id="8117402at2759"/>
<feature type="domain" description="C2H2-type" evidence="14">
    <location>
        <begin position="258"/>
        <end position="285"/>
    </location>
</feature>
<accession>B4NB81</accession>
<feature type="domain" description="C2H2-type" evidence="14">
    <location>
        <begin position="875"/>
        <end position="902"/>
    </location>
</feature>
<evidence type="ECO:0000256" key="9">
    <source>
        <dbReference type="ARBA" id="ARBA00023163"/>
    </source>
</evidence>
<dbReference type="Gene3D" id="3.30.160.60">
    <property type="entry name" value="Classic Zinc Finger"/>
    <property type="match status" value="11"/>
</dbReference>
<dbReference type="FunFam" id="3.30.160.60:FF:001370">
    <property type="entry name" value="Zinc finger protein"/>
    <property type="match status" value="1"/>
</dbReference>
<feature type="binding site" evidence="12">
    <location>
        <position position="62"/>
    </location>
    <ligand>
        <name>Zn(2+)</name>
        <dbReference type="ChEBI" id="CHEBI:29105"/>
    </ligand>
</feature>
<evidence type="ECO:0000256" key="3">
    <source>
        <dbReference type="ARBA" id="ARBA00022723"/>
    </source>
</evidence>